<keyword evidence="8" id="KW-1015">Disulfide bond</keyword>
<keyword evidence="10" id="KW-0393">Immunoglobulin domain</keyword>
<dbReference type="SMART" id="SM00408">
    <property type="entry name" value="IGc2"/>
    <property type="match status" value="5"/>
</dbReference>
<comment type="subcellular location">
    <subcellularLocation>
        <location evidence="1">Membrane</location>
        <topology evidence="1">Single-pass membrane protein</topology>
    </subcellularLocation>
</comment>
<evidence type="ECO:0000313" key="15">
    <source>
        <dbReference type="RefSeq" id="XP_011642322.1"/>
    </source>
</evidence>
<dbReference type="GeneID" id="105430451"/>
<evidence type="ECO:0000313" key="14">
    <source>
        <dbReference type="Proteomes" id="UP000504615"/>
    </source>
</evidence>
<dbReference type="Pfam" id="PF00041">
    <property type="entry name" value="fn3"/>
    <property type="match status" value="2"/>
</dbReference>
<evidence type="ECO:0000256" key="11">
    <source>
        <dbReference type="SAM" id="Phobius"/>
    </source>
</evidence>
<evidence type="ECO:0000256" key="2">
    <source>
        <dbReference type="ARBA" id="ARBA00022692"/>
    </source>
</evidence>
<dbReference type="InterPro" id="IPR003961">
    <property type="entry name" value="FN3_dom"/>
</dbReference>
<feature type="domain" description="Fibronectin type-III" evidence="13">
    <location>
        <begin position="649"/>
        <end position="760"/>
    </location>
</feature>
<proteinExistence type="predicted"/>
<dbReference type="GO" id="GO:0007411">
    <property type="term" value="P:axon guidance"/>
    <property type="evidence" value="ECO:0007669"/>
    <property type="project" value="TreeGrafter"/>
</dbReference>
<organism evidence="14 15">
    <name type="scientific">Pogonomyrmex barbatus</name>
    <name type="common">red harvester ant</name>
    <dbReference type="NCBI Taxonomy" id="144034"/>
    <lineage>
        <taxon>Eukaryota</taxon>
        <taxon>Metazoa</taxon>
        <taxon>Ecdysozoa</taxon>
        <taxon>Arthropoda</taxon>
        <taxon>Hexapoda</taxon>
        <taxon>Insecta</taxon>
        <taxon>Pterygota</taxon>
        <taxon>Neoptera</taxon>
        <taxon>Endopterygota</taxon>
        <taxon>Hymenoptera</taxon>
        <taxon>Apocrita</taxon>
        <taxon>Aculeata</taxon>
        <taxon>Formicoidea</taxon>
        <taxon>Formicidae</taxon>
        <taxon>Myrmicinae</taxon>
        <taxon>Pogonomyrmex</taxon>
    </lineage>
</organism>
<feature type="domain" description="Ig-like" evidence="12">
    <location>
        <begin position="457"/>
        <end position="546"/>
    </location>
</feature>
<keyword evidence="9" id="KW-0325">Glycoprotein</keyword>
<keyword evidence="3" id="KW-0732">Signal</keyword>
<dbReference type="SMART" id="SM00409">
    <property type="entry name" value="IG"/>
    <property type="match status" value="5"/>
</dbReference>
<dbReference type="Pfam" id="PF07679">
    <property type="entry name" value="I-set"/>
    <property type="match status" value="2"/>
</dbReference>
<feature type="domain" description="Ig-like" evidence="12">
    <location>
        <begin position="180"/>
        <end position="250"/>
    </location>
</feature>
<dbReference type="GO" id="GO:0070593">
    <property type="term" value="P:dendrite self-avoidance"/>
    <property type="evidence" value="ECO:0007669"/>
    <property type="project" value="TreeGrafter"/>
</dbReference>
<dbReference type="PROSITE" id="PS50835">
    <property type="entry name" value="IG_LIKE"/>
    <property type="match status" value="5"/>
</dbReference>
<evidence type="ECO:0000256" key="10">
    <source>
        <dbReference type="ARBA" id="ARBA00023319"/>
    </source>
</evidence>
<evidence type="ECO:0000259" key="12">
    <source>
        <dbReference type="PROSITE" id="PS50835"/>
    </source>
</evidence>
<evidence type="ECO:0000256" key="6">
    <source>
        <dbReference type="ARBA" id="ARBA00022989"/>
    </source>
</evidence>
<sequence length="912" mass="101737">MNAETTPICLSVFCIYVMTAPPPPPLSEAVSPRPTRVAYTNAADTAPSLDILPSGETQTKPIGSSILLTCRPKVDDISLVKDMQWLDPSNKVIESLKSIKLAVLPIGSTYGTTKPAMYTELHQDGSLSLFFNSLQESEAGKYTCKGTYARNVALSKSVTIDTIIAITWDNAPQNQYPILGEDFDIQCQVRARPSPSVDWLHNGELIKTNDHYVINTYALKIKNVQESDDGIYTCRASVQTTGELKERAIRVEVHVRPTIEEIPSPVNIIEGENANIRCKANGKPPPMFTWIKSLTQQNLSNADRFGVDPVTGVLTITNVNREDAGEYQCSAINAAGIATTNIQVNVIVKPKIMEFLNVTVVEKKSAEIKCKAFGRPPPEVTFRKQSGTGNKQYVIGAQPQDDRIVVENDANDVSGETVGTLSIFDALTLDDGLYECIAKNKGGITFKNGHLTVEFPPTFRSMPNKTFWSWDQKPVNLTCIAESIPNATIRWTIQDHSIEGDDHIKQIGNGPTSILRIIPTDNRYYTRYKCIAMNTHGTRERSVELREATKPKEFLNVKMTEVTATTITFDLVPPVMDPDLAVTTIDVQYKTDNEIWQNAMNRTWSVGSLYVIEGLKPQTPYEFRFAGRNRVGLGNWGNYYRETTPGRMAPQDPRIVRTTSNLYEQSQFNDQYELSWVTPADNGEPIDMYEIKYCQIIRVSGEWEVLENTCETTPVKTPGRTRKYLKNLKPDAYYMVELRAHNIMGFSKPGYVKFRTAKGDTNVLQHQSELSSGTIIGIALAAIFVIFIIIDATCCCVRKTGIIYYTREQARRKPVDEEDAKLGSLYGWRFPLPYCDQKMANVAGVTAIQESGSGKNTIRLVKHTAIDEKEPLKEEKKITPIIDSGLRRETSVTFDGKRSVSKTGFVGKDSAV</sequence>
<keyword evidence="14" id="KW-1185">Reference proteome</keyword>
<gene>
    <name evidence="15" type="primary">LOC105430451</name>
</gene>
<dbReference type="PRINTS" id="PR01838">
    <property type="entry name" value="NCAMFAMILY"/>
</dbReference>
<dbReference type="PANTHER" id="PTHR10075:SF100">
    <property type="entry name" value="FASCICLIN-2"/>
    <property type="match status" value="1"/>
</dbReference>
<dbReference type="OrthoDB" id="10056271at2759"/>
<dbReference type="AlphaFoldDB" id="A0A6I9WHJ4"/>
<keyword evidence="6 11" id="KW-1133">Transmembrane helix</keyword>
<dbReference type="GO" id="GO:0030424">
    <property type="term" value="C:axon"/>
    <property type="evidence" value="ECO:0007669"/>
    <property type="project" value="TreeGrafter"/>
</dbReference>
<feature type="domain" description="Ig-like" evidence="12">
    <location>
        <begin position="257"/>
        <end position="345"/>
    </location>
</feature>
<dbReference type="InterPro" id="IPR013098">
    <property type="entry name" value="Ig_I-set"/>
</dbReference>
<evidence type="ECO:0000256" key="3">
    <source>
        <dbReference type="ARBA" id="ARBA00022729"/>
    </source>
</evidence>
<evidence type="ECO:0000256" key="7">
    <source>
        <dbReference type="ARBA" id="ARBA00023136"/>
    </source>
</evidence>
<dbReference type="CDD" id="cd00096">
    <property type="entry name" value="Ig"/>
    <property type="match status" value="1"/>
</dbReference>
<dbReference type="GO" id="GO:0007156">
    <property type="term" value="P:homophilic cell adhesion via plasma membrane adhesion molecules"/>
    <property type="evidence" value="ECO:0007669"/>
    <property type="project" value="TreeGrafter"/>
</dbReference>
<dbReference type="Pfam" id="PF13927">
    <property type="entry name" value="Ig_3"/>
    <property type="match status" value="2"/>
</dbReference>
<evidence type="ECO:0000256" key="4">
    <source>
        <dbReference type="ARBA" id="ARBA00022737"/>
    </source>
</evidence>
<dbReference type="CTD" id="31364"/>
<keyword evidence="7 11" id="KW-0472">Membrane</keyword>
<dbReference type="PANTHER" id="PTHR10075">
    <property type="entry name" value="BASIGIN RELATED"/>
    <property type="match status" value="1"/>
</dbReference>
<evidence type="ECO:0000256" key="1">
    <source>
        <dbReference type="ARBA" id="ARBA00004167"/>
    </source>
</evidence>
<reference evidence="15" key="1">
    <citation type="submission" date="2025-08" db="UniProtKB">
        <authorList>
            <consortium name="RefSeq"/>
        </authorList>
    </citation>
    <scope>IDENTIFICATION</scope>
</reference>
<feature type="transmembrane region" description="Helical" evidence="11">
    <location>
        <begin position="775"/>
        <end position="797"/>
    </location>
</feature>
<keyword evidence="2 11" id="KW-0812">Transmembrane</keyword>
<dbReference type="PROSITE" id="PS50853">
    <property type="entry name" value="FN3"/>
    <property type="match status" value="2"/>
</dbReference>
<dbReference type="FunFam" id="2.60.40.10:FF:000032">
    <property type="entry name" value="palladin isoform X1"/>
    <property type="match status" value="1"/>
</dbReference>
<dbReference type="InterPro" id="IPR013783">
    <property type="entry name" value="Ig-like_fold"/>
</dbReference>
<dbReference type="Gene3D" id="2.60.40.10">
    <property type="entry name" value="Immunoglobulins"/>
    <property type="match status" value="7"/>
</dbReference>
<dbReference type="InterPro" id="IPR036116">
    <property type="entry name" value="FN3_sf"/>
</dbReference>
<dbReference type="InterPro" id="IPR003598">
    <property type="entry name" value="Ig_sub2"/>
</dbReference>
<dbReference type="RefSeq" id="XP_011642322.1">
    <property type="nucleotide sequence ID" value="XM_011644020.1"/>
</dbReference>
<dbReference type="GO" id="GO:0098632">
    <property type="term" value="F:cell-cell adhesion mediator activity"/>
    <property type="evidence" value="ECO:0007669"/>
    <property type="project" value="TreeGrafter"/>
</dbReference>
<feature type="domain" description="Fibronectin type-III" evidence="13">
    <location>
        <begin position="553"/>
        <end position="647"/>
    </location>
</feature>
<dbReference type="SUPFAM" id="SSF48726">
    <property type="entry name" value="Immunoglobulin"/>
    <property type="match status" value="5"/>
</dbReference>
<evidence type="ECO:0000259" key="13">
    <source>
        <dbReference type="PROSITE" id="PS50853"/>
    </source>
</evidence>
<protein>
    <submittedName>
        <fullName evidence="15">Fasciclin-2 isoform X1</fullName>
    </submittedName>
</protein>
<dbReference type="SUPFAM" id="SSF49265">
    <property type="entry name" value="Fibronectin type III"/>
    <property type="match status" value="1"/>
</dbReference>
<dbReference type="KEGG" id="pbar:105430451"/>
<dbReference type="SMART" id="SM00060">
    <property type="entry name" value="FN3"/>
    <property type="match status" value="2"/>
</dbReference>
<evidence type="ECO:0000256" key="5">
    <source>
        <dbReference type="ARBA" id="ARBA00022889"/>
    </source>
</evidence>
<feature type="domain" description="Ig-like" evidence="12">
    <location>
        <begin position="350"/>
        <end position="452"/>
    </location>
</feature>
<feature type="domain" description="Ig-like" evidence="12">
    <location>
        <begin position="47"/>
        <end position="159"/>
    </location>
</feature>
<name>A0A6I9WHJ4_9HYME</name>
<dbReference type="GO" id="GO:0005886">
    <property type="term" value="C:plasma membrane"/>
    <property type="evidence" value="ECO:0007669"/>
    <property type="project" value="TreeGrafter"/>
</dbReference>
<accession>A0A6I9WHJ4</accession>
<dbReference type="InterPro" id="IPR003599">
    <property type="entry name" value="Ig_sub"/>
</dbReference>
<evidence type="ECO:0000256" key="8">
    <source>
        <dbReference type="ARBA" id="ARBA00023157"/>
    </source>
</evidence>
<keyword evidence="4" id="KW-0677">Repeat</keyword>
<dbReference type="InterPro" id="IPR007110">
    <property type="entry name" value="Ig-like_dom"/>
</dbReference>
<dbReference type="InterPro" id="IPR009138">
    <property type="entry name" value="Neural_cell_adh"/>
</dbReference>
<dbReference type="CDD" id="cd00063">
    <property type="entry name" value="FN3"/>
    <property type="match status" value="2"/>
</dbReference>
<keyword evidence="5" id="KW-0130">Cell adhesion</keyword>
<evidence type="ECO:0000256" key="9">
    <source>
        <dbReference type="ARBA" id="ARBA00023180"/>
    </source>
</evidence>
<dbReference type="Proteomes" id="UP000504615">
    <property type="component" value="Unplaced"/>
</dbReference>
<dbReference type="InterPro" id="IPR036179">
    <property type="entry name" value="Ig-like_dom_sf"/>
</dbReference>